<dbReference type="Pfam" id="PF19086">
    <property type="entry name" value="Terpene_syn_C_2"/>
    <property type="match status" value="1"/>
</dbReference>
<dbReference type="OrthoDB" id="2989600at2"/>
<evidence type="ECO:0000313" key="1">
    <source>
        <dbReference type="EMBL" id="AYF77940.1"/>
    </source>
</evidence>
<organism evidence="1 2">
    <name type="scientific">Nocardia yunnanensis</name>
    <dbReference type="NCBI Taxonomy" id="2382165"/>
    <lineage>
        <taxon>Bacteria</taxon>
        <taxon>Bacillati</taxon>
        <taxon>Actinomycetota</taxon>
        <taxon>Actinomycetes</taxon>
        <taxon>Mycobacteriales</taxon>
        <taxon>Nocardiaceae</taxon>
        <taxon>Nocardia</taxon>
    </lineage>
</organism>
<dbReference type="SUPFAM" id="SSF48576">
    <property type="entry name" value="Terpenoid synthases"/>
    <property type="match status" value="1"/>
</dbReference>
<evidence type="ECO:0008006" key="3">
    <source>
        <dbReference type="Google" id="ProtNLM"/>
    </source>
</evidence>
<protein>
    <recommendedName>
        <fullName evidence="3">Terpene synthase</fullName>
    </recommendedName>
</protein>
<proteinExistence type="predicted"/>
<dbReference type="KEGG" id="nyu:D7D52_33620"/>
<dbReference type="AlphaFoldDB" id="A0A386ZKV4"/>
<accession>A0A386ZKV4</accession>
<dbReference type="Proteomes" id="UP000267164">
    <property type="component" value="Chromosome"/>
</dbReference>
<gene>
    <name evidence="1" type="ORF">D7D52_33620</name>
</gene>
<reference evidence="1 2" key="1">
    <citation type="submission" date="2018-09" db="EMBL/GenBank/DDBJ databases">
        <title>Nocardia yunnanensis sp. nov., an actinomycete isolated from a soil sample.</title>
        <authorList>
            <person name="Zhang J."/>
        </authorList>
    </citation>
    <scope>NUCLEOTIDE SEQUENCE [LARGE SCALE GENOMIC DNA]</scope>
    <source>
        <strain evidence="1 2">CFHS0054</strain>
    </source>
</reference>
<name>A0A386ZKV4_9NOCA</name>
<dbReference type="InterPro" id="IPR008949">
    <property type="entry name" value="Isoprenoid_synthase_dom_sf"/>
</dbReference>
<dbReference type="Gene3D" id="1.10.600.10">
    <property type="entry name" value="Farnesyl Diphosphate Synthase"/>
    <property type="match status" value="1"/>
</dbReference>
<evidence type="ECO:0000313" key="2">
    <source>
        <dbReference type="Proteomes" id="UP000267164"/>
    </source>
</evidence>
<sequence length="340" mass="38100">MARILQFYCPFTAETNPEGARILRATVDWASRYDLGSGNPAKTEMLAQTGVAYTVCANPHVRGELAQALSDYNAWAWTINDFVGAAVSTAEAVYRLGRWERIVRSPQSWHRDGNLFESAGGEVLERIRGLVTPVQWQRFAAGQSQWIQAMAWEVAIRELARPLGVNEYVAMRISCVGVYAATSYFDMTEGIELNETQWSDPLVRAAVEAGAFAGGLDNDRYSYLREKDLAIAKNNIFTAIRTDYPHLTEFEVVDQAIGLRDQCLTQYLHLRDKALPTAGDTLERYLRAVDLMIGGNLNFAVTGIRYQIPDVASGVTLTRQPPTGNSFRLHIPTIEWWWAQ</sequence>
<keyword evidence="2" id="KW-1185">Reference proteome</keyword>
<dbReference type="EMBL" id="CP032568">
    <property type="protein sequence ID" value="AYF77940.1"/>
    <property type="molecule type" value="Genomic_DNA"/>
</dbReference>